<dbReference type="InterPro" id="IPR036890">
    <property type="entry name" value="HATPase_C_sf"/>
</dbReference>
<keyword evidence="11" id="KW-0408">Iron</keyword>
<keyword evidence="13" id="KW-0411">Iron-sulfur</keyword>
<dbReference type="Pfam" id="PF13181">
    <property type="entry name" value="TPR_8"/>
    <property type="match status" value="1"/>
</dbReference>
<dbReference type="Gene3D" id="3.30.565.10">
    <property type="entry name" value="Histidine kinase-like ATPase, C-terminal domain"/>
    <property type="match status" value="1"/>
</dbReference>
<comment type="cofactor">
    <cofactor evidence="2">
        <name>[4Fe-4S] cluster</name>
        <dbReference type="ChEBI" id="CHEBI:49883"/>
    </cofactor>
</comment>
<dbReference type="Pfam" id="PF07730">
    <property type="entry name" value="HisKA_3"/>
    <property type="match status" value="1"/>
</dbReference>
<evidence type="ECO:0000256" key="13">
    <source>
        <dbReference type="ARBA" id="ARBA00023014"/>
    </source>
</evidence>
<evidence type="ECO:0000313" key="20">
    <source>
        <dbReference type="Proteomes" id="UP001500936"/>
    </source>
</evidence>
<evidence type="ECO:0000256" key="10">
    <source>
        <dbReference type="ARBA" id="ARBA00022777"/>
    </source>
</evidence>
<feature type="repeat" description="TPR" evidence="16">
    <location>
        <begin position="259"/>
        <end position="292"/>
    </location>
</feature>
<feature type="domain" description="Histidine kinase" evidence="18">
    <location>
        <begin position="517"/>
        <end position="703"/>
    </location>
</feature>
<dbReference type="PROSITE" id="PS50109">
    <property type="entry name" value="HIS_KIN"/>
    <property type="match status" value="1"/>
</dbReference>
<dbReference type="InterPro" id="IPR011990">
    <property type="entry name" value="TPR-like_helical_dom_sf"/>
</dbReference>
<name>A0ABP8K912_9BACT</name>
<dbReference type="Gene3D" id="1.20.5.1930">
    <property type="match status" value="1"/>
</dbReference>
<feature type="transmembrane region" description="Helical" evidence="17">
    <location>
        <begin position="434"/>
        <end position="454"/>
    </location>
</feature>
<evidence type="ECO:0000256" key="12">
    <source>
        <dbReference type="ARBA" id="ARBA00023012"/>
    </source>
</evidence>
<dbReference type="Pfam" id="PF02518">
    <property type="entry name" value="HATPase_c"/>
    <property type="match status" value="1"/>
</dbReference>
<sequence>MAQRAPLPELNFDRRTDKGYLDSLKTVGLNYLKSVDGLPRAVLNDSLKLEGLRYMALVYKQVRGPARDSLHYYANKLVSQSVAYNDRVYAVRGLMLDEYYFRVFKGDYPKALQINQRASELCVGLPKETSPLWQVHMNMGDIHLLLKEYNPALQSYEKSLALLPLNTLVKERNRKLLISQVVSQMGEVYDIQKRYDEARTRFEDARTIAYQTNSQTNIAYTSQRLGEFFMARRQPEQATHCYEEALAIWTRLGDIPGQASVFSRLAEGYLQLNQLDKAIDYGEKSLQIARQRESKRLLQMATSALYQVYRAAGKPDKALALYEEFVAVRDSLTSHKRIDEIIAIQKRYDIEKVQAEAEKQQLLQRQQLMNIRRQAELDQLKAKVEAEQLAAVVRETQLKQRIEANRLRAANEKTRLENRARIDFLNQNLEQQKLSRQFLLVGLFMLLAFLAVFIRKSRQIAHQKKQIEALNHGLEDKVRERTAELEAANHLLLTKNREIEEALLRGQTAERRRVAADLHDNLGGILSAIKMSLSALNPGRLTDREQHIYENLMHMTKEAYAEVRYLSHNLQPDELEKQGLAKALLRLTDKLNITHLTRFKLDTASLPTLDKNTEFQLYSICLELCNNILKHADATEAEISFRQIGSELTMIVRDNGRGMTTTESPGMGLQNIQERTEAVNGRLEIVSETGTGTTFLFMLPLSSDMAVV</sequence>
<feature type="repeat" description="TPR" evidence="16">
    <location>
        <begin position="133"/>
        <end position="166"/>
    </location>
</feature>
<dbReference type="CDD" id="cd16917">
    <property type="entry name" value="HATPase_UhpB-NarQ-NarX-like"/>
    <property type="match status" value="1"/>
</dbReference>
<keyword evidence="7" id="KW-0963">Cytoplasm</keyword>
<comment type="caution">
    <text evidence="19">The sequence shown here is derived from an EMBL/GenBank/DDBJ whole genome shotgun (WGS) entry which is preliminary data.</text>
</comment>
<dbReference type="InterPro" id="IPR050482">
    <property type="entry name" value="Sensor_HK_TwoCompSys"/>
</dbReference>
<dbReference type="PROSITE" id="PS50005">
    <property type="entry name" value="TPR"/>
    <property type="match status" value="2"/>
</dbReference>
<protein>
    <recommendedName>
        <fullName evidence="5">Oxygen sensor histidine kinase NreB</fullName>
        <ecNumber evidence="4">2.7.13.3</ecNumber>
    </recommendedName>
    <alternativeName>
        <fullName evidence="15">Nitrogen regulation protein B</fullName>
    </alternativeName>
</protein>
<dbReference type="EMBL" id="BAABHB010000003">
    <property type="protein sequence ID" value="GAA4402532.1"/>
    <property type="molecule type" value="Genomic_DNA"/>
</dbReference>
<keyword evidence="6" id="KW-0004">4Fe-4S</keyword>
<evidence type="ECO:0000256" key="1">
    <source>
        <dbReference type="ARBA" id="ARBA00000085"/>
    </source>
</evidence>
<evidence type="ECO:0000256" key="17">
    <source>
        <dbReference type="SAM" id="Phobius"/>
    </source>
</evidence>
<evidence type="ECO:0000256" key="11">
    <source>
        <dbReference type="ARBA" id="ARBA00023004"/>
    </source>
</evidence>
<reference evidence="20" key="1">
    <citation type="journal article" date="2019" name="Int. J. Syst. Evol. Microbiol.">
        <title>The Global Catalogue of Microorganisms (GCM) 10K type strain sequencing project: providing services to taxonomists for standard genome sequencing and annotation.</title>
        <authorList>
            <consortium name="The Broad Institute Genomics Platform"/>
            <consortium name="The Broad Institute Genome Sequencing Center for Infectious Disease"/>
            <person name="Wu L."/>
            <person name="Ma J."/>
        </authorList>
    </citation>
    <scope>NUCLEOTIDE SEQUENCE [LARGE SCALE GENOMIC DNA]</scope>
    <source>
        <strain evidence="20">JCM 17925</strain>
    </source>
</reference>
<keyword evidence="20" id="KW-1185">Reference proteome</keyword>
<keyword evidence="10" id="KW-0418">Kinase</keyword>
<dbReference type="PRINTS" id="PR00344">
    <property type="entry name" value="BCTRLSENSOR"/>
</dbReference>
<dbReference type="InterPro" id="IPR011712">
    <property type="entry name" value="Sig_transdc_His_kin_sub3_dim/P"/>
</dbReference>
<evidence type="ECO:0000256" key="4">
    <source>
        <dbReference type="ARBA" id="ARBA00012438"/>
    </source>
</evidence>
<comment type="subcellular location">
    <subcellularLocation>
        <location evidence="3">Cytoplasm</location>
    </subcellularLocation>
</comment>
<keyword evidence="12" id="KW-0902">Two-component regulatory system</keyword>
<dbReference type="InterPro" id="IPR003594">
    <property type="entry name" value="HATPase_dom"/>
</dbReference>
<dbReference type="Pfam" id="PF13424">
    <property type="entry name" value="TPR_12"/>
    <property type="match status" value="1"/>
</dbReference>
<dbReference type="Proteomes" id="UP001500936">
    <property type="component" value="Unassembled WGS sequence"/>
</dbReference>
<evidence type="ECO:0000256" key="8">
    <source>
        <dbReference type="ARBA" id="ARBA00022679"/>
    </source>
</evidence>
<dbReference type="SMART" id="SM00028">
    <property type="entry name" value="TPR"/>
    <property type="match status" value="4"/>
</dbReference>
<dbReference type="PANTHER" id="PTHR24421">
    <property type="entry name" value="NITRATE/NITRITE SENSOR PROTEIN NARX-RELATED"/>
    <property type="match status" value="1"/>
</dbReference>
<keyword evidence="16" id="KW-0802">TPR repeat</keyword>
<dbReference type="InterPro" id="IPR019734">
    <property type="entry name" value="TPR_rpt"/>
</dbReference>
<keyword evidence="17" id="KW-0812">Transmembrane</keyword>
<dbReference type="Gene3D" id="1.25.40.10">
    <property type="entry name" value="Tetratricopeptide repeat domain"/>
    <property type="match status" value="1"/>
</dbReference>
<evidence type="ECO:0000256" key="7">
    <source>
        <dbReference type="ARBA" id="ARBA00022490"/>
    </source>
</evidence>
<gene>
    <name evidence="19" type="ORF">GCM10023187_17710</name>
</gene>
<evidence type="ECO:0000259" key="18">
    <source>
        <dbReference type="PROSITE" id="PS50109"/>
    </source>
</evidence>
<keyword evidence="8" id="KW-0808">Transferase</keyword>
<dbReference type="SUPFAM" id="SSF55874">
    <property type="entry name" value="ATPase domain of HSP90 chaperone/DNA topoisomerase II/histidine kinase"/>
    <property type="match status" value="1"/>
</dbReference>
<evidence type="ECO:0000256" key="9">
    <source>
        <dbReference type="ARBA" id="ARBA00022723"/>
    </source>
</evidence>
<evidence type="ECO:0000256" key="3">
    <source>
        <dbReference type="ARBA" id="ARBA00004496"/>
    </source>
</evidence>
<evidence type="ECO:0000256" key="15">
    <source>
        <dbReference type="ARBA" id="ARBA00030800"/>
    </source>
</evidence>
<evidence type="ECO:0000313" key="19">
    <source>
        <dbReference type="EMBL" id="GAA4402532.1"/>
    </source>
</evidence>
<comment type="function">
    <text evidence="14">Member of the two-component regulatory system NreB/NreC involved in the control of dissimilatory nitrate/nitrite reduction in response to oxygen. NreB functions as a direct oxygen sensor histidine kinase which is autophosphorylated, in the absence of oxygen, probably at the conserved histidine residue, and transfers its phosphate group probably to a conserved aspartate residue of NreC. NreB/NreC activates the expression of the nitrate (narGHJI) and nitrite (nir) reductase operons, as well as the putative nitrate transporter gene narT.</text>
</comment>
<evidence type="ECO:0000256" key="2">
    <source>
        <dbReference type="ARBA" id="ARBA00001966"/>
    </source>
</evidence>
<accession>A0ABP8K912</accession>
<evidence type="ECO:0000256" key="6">
    <source>
        <dbReference type="ARBA" id="ARBA00022485"/>
    </source>
</evidence>
<organism evidence="19 20">
    <name type="scientific">Nibrella viscosa</name>
    <dbReference type="NCBI Taxonomy" id="1084524"/>
    <lineage>
        <taxon>Bacteria</taxon>
        <taxon>Pseudomonadati</taxon>
        <taxon>Bacteroidota</taxon>
        <taxon>Cytophagia</taxon>
        <taxon>Cytophagales</taxon>
        <taxon>Spirosomataceae</taxon>
        <taxon>Nibrella</taxon>
    </lineage>
</organism>
<keyword evidence="17" id="KW-0472">Membrane</keyword>
<dbReference type="InterPro" id="IPR004358">
    <property type="entry name" value="Sig_transdc_His_kin-like_C"/>
</dbReference>
<dbReference type="EC" id="2.7.13.3" evidence="4"/>
<dbReference type="SUPFAM" id="SSF48452">
    <property type="entry name" value="TPR-like"/>
    <property type="match status" value="1"/>
</dbReference>
<dbReference type="InterPro" id="IPR005467">
    <property type="entry name" value="His_kinase_dom"/>
</dbReference>
<proteinExistence type="predicted"/>
<keyword evidence="17" id="KW-1133">Transmembrane helix</keyword>
<evidence type="ECO:0000256" key="14">
    <source>
        <dbReference type="ARBA" id="ARBA00024827"/>
    </source>
</evidence>
<keyword evidence="9" id="KW-0479">Metal-binding</keyword>
<dbReference type="SMART" id="SM00387">
    <property type="entry name" value="HATPase_c"/>
    <property type="match status" value="1"/>
</dbReference>
<comment type="catalytic activity">
    <reaction evidence="1">
        <text>ATP + protein L-histidine = ADP + protein N-phospho-L-histidine.</text>
        <dbReference type="EC" id="2.7.13.3"/>
    </reaction>
</comment>
<evidence type="ECO:0000256" key="16">
    <source>
        <dbReference type="PROSITE-ProRule" id="PRU00339"/>
    </source>
</evidence>
<evidence type="ECO:0000256" key="5">
    <source>
        <dbReference type="ARBA" id="ARBA00017322"/>
    </source>
</evidence>